<sequence>MFRGLLVNARISCIFIFSLVCLNGKCQVLRNKYMNVNYRGQPFLNDRYPSNSRYNPWEHSRFSSSQNTITSDSRCDKSQNYKNDSVMAYLRVGKVQGFVFHLCDGPGVPEYDRPNSKHPPKIYRNITVFLGIPYARSPIDNRRFKPPQVYPTFSHLQATRYRSSCPQSLKFTGFETGISDTDEDCLYLNVFSPSVEPQSEKYAVMIYIHGGEWDHGSANIFPAHMLAASQEVVVVTFNYRLGALGFFSTGESSAAGNYGLFDQAMAIQWVYDNIGSFNGDNEKITLFGPGVGAASSGIHALSSRLGKKIHRVIAQSGSAVADWAVNSNNYTVFNNSMEFASTLNCQSPSSWRTVECLRFAPLNLIQASNYKPKVGWFHWSPVIDVCTREENRRILPDTPENMVKQHKDNLHADFSYMSGVTRDEAVSMLLQEAKLKGSKFNYEITKSAFQRKIEEYSAIFNYTLDAVALSKAIEFMYLPHEKDLANQTLLREGYINMLSDSYVKAPNDKMLKLLLKRKIRTYTYVLNSSLEGLQSIKDHEHIFGDVVPHDTEYYFITGAPFMDPKLYPKGLNLGEAQWTERDRNMSQFFMTVWANFAKFGNPTPAKVFDVSWELTGLRNMQYLSINTTNFTTIMLSGYRQKESQFWNSYLPALMKLSSIPASYCQPLFQPWEDKKHHYLGALWGVLGAVGLFLIMSVLCCCLYCRAKSKHVVSTEDIPDAVSMTPSSVDTLLK</sequence>
<dbReference type="SUPFAM" id="SSF53474">
    <property type="entry name" value="alpha/beta-Hydrolases"/>
    <property type="match status" value="1"/>
</dbReference>
<feature type="signal peptide" evidence="5">
    <location>
        <begin position="1"/>
        <end position="28"/>
    </location>
</feature>
<protein>
    <submittedName>
        <fullName evidence="7">Neuroligin-4, X-linked</fullName>
    </submittedName>
</protein>
<feature type="chain" id="PRO_5001829158" evidence="5">
    <location>
        <begin position="29"/>
        <end position="733"/>
    </location>
</feature>
<evidence type="ECO:0000256" key="5">
    <source>
        <dbReference type="SAM" id="SignalP"/>
    </source>
</evidence>
<dbReference type="PANTHER" id="PTHR43903">
    <property type="entry name" value="NEUROLIGIN"/>
    <property type="match status" value="1"/>
</dbReference>
<dbReference type="InterPro" id="IPR019819">
    <property type="entry name" value="Carboxylesterase_B_CS"/>
</dbReference>
<keyword evidence="8" id="KW-1185">Reference proteome</keyword>
<keyword evidence="3" id="KW-0325">Glycoprotein</keyword>
<organism evidence="7 8">
    <name type="scientific">Stegodyphus mimosarum</name>
    <name type="common">African social velvet spider</name>
    <dbReference type="NCBI Taxonomy" id="407821"/>
    <lineage>
        <taxon>Eukaryota</taxon>
        <taxon>Metazoa</taxon>
        <taxon>Ecdysozoa</taxon>
        <taxon>Arthropoda</taxon>
        <taxon>Chelicerata</taxon>
        <taxon>Arachnida</taxon>
        <taxon>Araneae</taxon>
        <taxon>Araneomorphae</taxon>
        <taxon>Entelegynae</taxon>
        <taxon>Eresoidea</taxon>
        <taxon>Eresidae</taxon>
        <taxon>Stegodyphus</taxon>
    </lineage>
</organism>
<evidence type="ECO:0000256" key="2">
    <source>
        <dbReference type="ARBA" id="ARBA00022729"/>
    </source>
</evidence>
<keyword evidence="4" id="KW-1133">Transmembrane helix</keyword>
<dbReference type="Pfam" id="PF00135">
    <property type="entry name" value="COesterase"/>
    <property type="match status" value="1"/>
</dbReference>
<dbReference type="EMBL" id="KK112673">
    <property type="protein sequence ID" value="KFM58261.1"/>
    <property type="molecule type" value="Genomic_DNA"/>
</dbReference>
<dbReference type="STRING" id="407821.A0A087SZH2"/>
<evidence type="ECO:0000313" key="7">
    <source>
        <dbReference type="EMBL" id="KFM58261.1"/>
    </source>
</evidence>
<accession>A0A087SZH2</accession>
<dbReference type="Gene3D" id="3.40.50.1820">
    <property type="entry name" value="alpha/beta hydrolase"/>
    <property type="match status" value="1"/>
</dbReference>
<dbReference type="OMA" id="CRAKSKH"/>
<keyword evidence="4" id="KW-0812">Transmembrane</keyword>
<dbReference type="OrthoDB" id="6412594at2759"/>
<gene>
    <name evidence="7" type="ORF">X975_17152</name>
</gene>
<keyword evidence="2 5" id="KW-0732">Signal</keyword>
<dbReference type="InterPro" id="IPR051093">
    <property type="entry name" value="Neuroligin/BSAL"/>
</dbReference>
<evidence type="ECO:0000256" key="4">
    <source>
        <dbReference type="SAM" id="Phobius"/>
    </source>
</evidence>
<proteinExistence type="inferred from homology"/>
<feature type="domain" description="Carboxylesterase type B" evidence="6">
    <location>
        <begin position="124"/>
        <end position="646"/>
    </location>
</feature>
<dbReference type="Proteomes" id="UP000054359">
    <property type="component" value="Unassembled WGS sequence"/>
</dbReference>
<reference evidence="7 8" key="1">
    <citation type="submission" date="2013-11" db="EMBL/GenBank/DDBJ databases">
        <title>Genome sequencing of Stegodyphus mimosarum.</title>
        <authorList>
            <person name="Bechsgaard J."/>
        </authorList>
    </citation>
    <scope>NUCLEOTIDE SEQUENCE [LARGE SCALE GENOMIC DNA]</scope>
</reference>
<evidence type="ECO:0000256" key="3">
    <source>
        <dbReference type="ARBA" id="ARBA00023180"/>
    </source>
</evidence>
<keyword evidence="4" id="KW-0472">Membrane</keyword>
<evidence type="ECO:0000313" key="8">
    <source>
        <dbReference type="Proteomes" id="UP000054359"/>
    </source>
</evidence>
<evidence type="ECO:0000259" key="6">
    <source>
        <dbReference type="Pfam" id="PF00135"/>
    </source>
</evidence>
<dbReference type="InterPro" id="IPR002018">
    <property type="entry name" value="CarbesteraseB"/>
</dbReference>
<dbReference type="AlphaFoldDB" id="A0A087SZH2"/>
<dbReference type="InterPro" id="IPR029058">
    <property type="entry name" value="AB_hydrolase_fold"/>
</dbReference>
<evidence type="ECO:0000256" key="1">
    <source>
        <dbReference type="ARBA" id="ARBA00005964"/>
    </source>
</evidence>
<comment type="similarity">
    <text evidence="1">Belongs to the type-B carboxylesterase/lipase family.</text>
</comment>
<name>A0A087SZH2_STEMI</name>
<feature type="transmembrane region" description="Helical" evidence="4">
    <location>
        <begin position="678"/>
        <end position="704"/>
    </location>
</feature>
<feature type="non-terminal residue" evidence="7">
    <location>
        <position position="733"/>
    </location>
</feature>
<dbReference type="PROSITE" id="PS00941">
    <property type="entry name" value="CARBOXYLESTERASE_B_2"/>
    <property type="match status" value="1"/>
</dbReference>
<dbReference type="ESTHER" id="9arac-a0a087szh2">
    <property type="family name" value="Gliotactin"/>
</dbReference>